<dbReference type="InterPro" id="IPR011712">
    <property type="entry name" value="Sig_transdc_His_kin_sub3_dim/P"/>
</dbReference>
<dbReference type="PANTHER" id="PTHR24421">
    <property type="entry name" value="NITRATE/NITRITE SENSOR PROTEIN NARX-RELATED"/>
    <property type="match status" value="1"/>
</dbReference>
<evidence type="ECO:0000256" key="1">
    <source>
        <dbReference type="ARBA" id="ARBA00000085"/>
    </source>
</evidence>
<dbReference type="EC" id="2.7.13.3" evidence="2"/>
<dbReference type="GO" id="GO:0046983">
    <property type="term" value="F:protein dimerization activity"/>
    <property type="evidence" value="ECO:0007669"/>
    <property type="project" value="InterPro"/>
</dbReference>
<dbReference type="InterPro" id="IPR036890">
    <property type="entry name" value="HATPase_C_sf"/>
</dbReference>
<evidence type="ECO:0000256" key="2">
    <source>
        <dbReference type="ARBA" id="ARBA00012438"/>
    </source>
</evidence>
<dbReference type="STRING" id="413882.AAW51_0906"/>
<dbReference type="GO" id="GO:0016020">
    <property type="term" value="C:membrane"/>
    <property type="evidence" value="ECO:0007669"/>
    <property type="project" value="InterPro"/>
</dbReference>
<dbReference type="InterPro" id="IPR005467">
    <property type="entry name" value="His_kinase_dom"/>
</dbReference>
<gene>
    <name evidence="10" type="ORF">AAW51_0906</name>
</gene>
<keyword evidence="7" id="KW-0067">ATP-binding</keyword>
<dbReference type="PROSITE" id="PS50109">
    <property type="entry name" value="HIS_KIN"/>
    <property type="match status" value="1"/>
</dbReference>
<dbReference type="SUPFAM" id="SSF55874">
    <property type="entry name" value="ATPase domain of HSP90 chaperone/DNA topoisomerase II/histidine kinase"/>
    <property type="match status" value="1"/>
</dbReference>
<dbReference type="KEGG" id="pbh:AAW51_0906"/>
<keyword evidence="5" id="KW-0547">Nucleotide-binding</keyword>
<dbReference type="Gene3D" id="1.20.5.1930">
    <property type="match status" value="1"/>
</dbReference>
<evidence type="ECO:0000313" key="11">
    <source>
        <dbReference type="Proteomes" id="UP000035352"/>
    </source>
</evidence>
<dbReference type="InterPro" id="IPR003594">
    <property type="entry name" value="HATPase_dom"/>
</dbReference>
<dbReference type="Pfam" id="PF07730">
    <property type="entry name" value="HisKA_3"/>
    <property type="match status" value="1"/>
</dbReference>
<keyword evidence="11" id="KW-1185">Reference proteome</keyword>
<dbReference type="Proteomes" id="UP000035352">
    <property type="component" value="Chromosome"/>
</dbReference>
<keyword evidence="6 10" id="KW-0418">Kinase</keyword>
<dbReference type="PANTHER" id="PTHR24421:SF10">
    <property type="entry name" value="NITRATE_NITRITE SENSOR PROTEIN NARQ"/>
    <property type="match status" value="1"/>
</dbReference>
<dbReference type="OrthoDB" id="9813412at2"/>
<dbReference type="RefSeq" id="WP_053013344.1">
    <property type="nucleotide sequence ID" value="NZ_CP011371.1"/>
</dbReference>
<dbReference type="EMBL" id="CP011371">
    <property type="protein sequence ID" value="AKJ27597.1"/>
    <property type="molecule type" value="Genomic_DNA"/>
</dbReference>
<dbReference type="GO" id="GO:0005524">
    <property type="term" value="F:ATP binding"/>
    <property type="evidence" value="ECO:0007669"/>
    <property type="project" value="UniProtKB-KW"/>
</dbReference>
<dbReference type="InterPro" id="IPR050482">
    <property type="entry name" value="Sensor_HK_TwoCompSys"/>
</dbReference>
<accession>A0A0G3BE66</accession>
<name>A0A0G3BE66_9BURK</name>
<dbReference type="AlphaFoldDB" id="A0A0G3BE66"/>
<feature type="domain" description="Histidine kinase" evidence="9">
    <location>
        <begin position="37"/>
        <end position="233"/>
    </location>
</feature>
<keyword evidence="8" id="KW-0902">Two-component regulatory system</keyword>
<dbReference type="CDD" id="cd16917">
    <property type="entry name" value="HATPase_UhpB-NarQ-NarX-like"/>
    <property type="match status" value="1"/>
</dbReference>
<evidence type="ECO:0000256" key="3">
    <source>
        <dbReference type="ARBA" id="ARBA00022553"/>
    </source>
</evidence>
<evidence type="ECO:0000256" key="4">
    <source>
        <dbReference type="ARBA" id="ARBA00022679"/>
    </source>
</evidence>
<evidence type="ECO:0000256" key="8">
    <source>
        <dbReference type="ARBA" id="ARBA00023012"/>
    </source>
</evidence>
<protein>
    <recommendedName>
        <fullName evidence="2">histidine kinase</fullName>
        <ecNumber evidence="2">2.7.13.3</ecNumber>
    </recommendedName>
</protein>
<dbReference type="SMART" id="SM00387">
    <property type="entry name" value="HATPase_c"/>
    <property type="match status" value="1"/>
</dbReference>
<organism evidence="10 11">
    <name type="scientific">Caldimonas brevitalea</name>
    <dbReference type="NCBI Taxonomy" id="413882"/>
    <lineage>
        <taxon>Bacteria</taxon>
        <taxon>Pseudomonadati</taxon>
        <taxon>Pseudomonadota</taxon>
        <taxon>Betaproteobacteria</taxon>
        <taxon>Burkholderiales</taxon>
        <taxon>Sphaerotilaceae</taxon>
        <taxon>Caldimonas</taxon>
    </lineage>
</organism>
<evidence type="ECO:0000256" key="7">
    <source>
        <dbReference type="ARBA" id="ARBA00022840"/>
    </source>
</evidence>
<keyword evidence="4" id="KW-0808">Transferase</keyword>
<proteinExistence type="predicted"/>
<dbReference type="Pfam" id="PF02518">
    <property type="entry name" value="HATPase_c"/>
    <property type="match status" value="1"/>
</dbReference>
<evidence type="ECO:0000256" key="6">
    <source>
        <dbReference type="ARBA" id="ARBA00022777"/>
    </source>
</evidence>
<evidence type="ECO:0000313" key="10">
    <source>
        <dbReference type="EMBL" id="AKJ27597.1"/>
    </source>
</evidence>
<reference evidence="10 11" key="1">
    <citation type="submission" date="2015-05" db="EMBL/GenBank/DDBJ databases">
        <authorList>
            <person name="Tang B."/>
            <person name="Yu Y."/>
        </authorList>
    </citation>
    <scope>NUCLEOTIDE SEQUENCE [LARGE SCALE GENOMIC DNA]</scope>
    <source>
        <strain evidence="10 11">DSM 7029</strain>
    </source>
</reference>
<evidence type="ECO:0000256" key="5">
    <source>
        <dbReference type="ARBA" id="ARBA00022741"/>
    </source>
</evidence>
<evidence type="ECO:0000259" key="9">
    <source>
        <dbReference type="PROSITE" id="PS50109"/>
    </source>
</evidence>
<sequence>MTAVSLDTALPGDGAPRQWLDRIVETQEQERRHFARELHDTLGQHVTALQLDLDALLRSDACPPALRPSLARVQRDVRRLDDAIDQLSHRLRPLVLDDLGLHDALQTLVDDLAPSAGLALELHTAGLDGRRFAATSETTVFRVVQEALTNVIRHAQATRASVIVEFRGGVLRAIVEDNGRGFDPASVRQGSRARGRLGLLNMSERAALAGGRAEIESAPGCGCTVYLTLAAATVSADTTDRGGAR</sequence>
<keyword evidence="3" id="KW-0597">Phosphoprotein</keyword>
<dbReference type="GO" id="GO:0000155">
    <property type="term" value="F:phosphorelay sensor kinase activity"/>
    <property type="evidence" value="ECO:0007669"/>
    <property type="project" value="InterPro"/>
</dbReference>
<dbReference type="Gene3D" id="3.30.565.10">
    <property type="entry name" value="Histidine kinase-like ATPase, C-terminal domain"/>
    <property type="match status" value="1"/>
</dbReference>
<comment type="catalytic activity">
    <reaction evidence="1">
        <text>ATP + protein L-histidine = ADP + protein N-phospho-L-histidine.</text>
        <dbReference type="EC" id="2.7.13.3"/>
    </reaction>
</comment>